<reference evidence="1" key="1">
    <citation type="journal article" date="2016" name="Gigascience">
        <title>De novo construction of an expanded transcriptome assembly for the western tarnished plant bug, Lygus hesperus.</title>
        <authorList>
            <person name="Tassone E.E."/>
            <person name="Geib S.M."/>
            <person name="Hall B."/>
            <person name="Fabrick J.A."/>
            <person name="Brent C.S."/>
            <person name="Hull J.J."/>
        </authorList>
    </citation>
    <scope>NUCLEOTIDE SEQUENCE</scope>
</reference>
<protein>
    <submittedName>
        <fullName evidence="1">Uncharacterized protein</fullName>
    </submittedName>
</protein>
<dbReference type="AlphaFoldDB" id="A0A146M432"/>
<gene>
    <name evidence="1" type="ORF">g.67124</name>
</gene>
<organism evidence="1">
    <name type="scientific">Lygus hesperus</name>
    <name type="common">Western plant bug</name>
    <dbReference type="NCBI Taxonomy" id="30085"/>
    <lineage>
        <taxon>Eukaryota</taxon>
        <taxon>Metazoa</taxon>
        <taxon>Ecdysozoa</taxon>
        <taxon>Arthropoda</taxon>
        <taxon>Hexapoda</taxon>
        <taxon>Insecta</taxon>
        <taxon>Pterygota</taxon>
        <taxon>Neoptera</taxon>
        <taxon>Paraneoptera</taxon>
        <taxon>Hemiptera</taxon>
        <taxon>Heteroptera</taxon>
        <taxon>Panheteroptera</taxon>
        <taxon>Cimicomorpha</taxon>
        <taxon>Miridae</taxon>
        <taxon>Mirini</taxon>
        <taxon>Lygus</taxon>
    </lineage>
</organism>
<dbReference type="EMBL" id="GDHC01005309">
    <property type="protein sequence ID" value="JAQ13320.1"/>
    <property type="molecule type" value="Transcribed_RNA"/>
</dbReference>
<evidence type="ECO:0000313" key="1">
    <source>
        <dbReference type="EMBL" id="JAQ13320.1"/>
    </source>
</evidence>
<name>A0A146M432_LYGHE</name>
<sequence length="121" mass="13464">MDPDHGSLSRSVGILAAERAMPPWIPAGMRNVPLLLGNPVNSHERLQFLPELPLERRILVRPRNNSVSQGVLDKAVVSRKRPEFLILSPGEVLDVGRCSWEWGRGFPEKNRLGTHRGTKGA</sequence>
<proteinExistence type="predicted"/>
<accession>A0A146M432</accession>